<sequence>MLTLGNITKFKSAVEPPGHHVIAASTAEAASGWTSYIPSWAPSPARTRPSLSKSKVAGFRNPWPSWHRPTAAEKWDSFQWGDDDDGCIELAASHLTDNTPPQRPPQSKQPRFSDINDWPSSLGAKAARLLRLEDPDFSFPEGSKAKATWLGHAGVLVQLPPLDPQNSRPVRCLFDPMFSARCSPSQLAGPIRSYPPPCTVQDLPPIDAVFISHNHYDHMDYDSLIAVWRHSRDSVRFFVPLGNKKLLLEWGIPADRVTEMDWWDSAELTLPSSSATASSRTLKVWCTPAQHNSFRTAGDADSTLWSSWLVEDLSPTEPPYRVFFAGDTGYQFHADPSWPPSPNNPAPQTPDDEKEKFPACPAFAEIRTRIGPPNLLLLPVSVGATFAYLRSFVPLPNWINPFPRHSAGVTGANHMPPWDAVEVLRVMTRTEGRDGGDGEGAEDGEPAVALAMHWGTFVTDPGEVLKTLGGLEFACKQQGVRFARELSELESADGVGGGGGQGREPVFVAVNQGGSVCV</sequence>
<protein>
    <submittedName>
        <fullName evidence="3">Beta-lactamase superfamily domain-containing protein</fullName>
    </submittedName>
</protein>
<evidence type="ECO:0000259" key="2">
    <source>
        <dbReference type="Pfam" id="PF12706"/>
    </source>
</evidence>
<dbReference type="Gene3D" id="3.60.15.10">
    <property type="entry name" value="Ribonuclease Z/Hydroxyacylglutathione hydrolase-like"/>
    <property type="match status" value="1"/>
</dbReference>
<reference evidence="4" key="1">
    <citation type="journal article" date="2023" name="Mol. Phylogenet. Evol.">
        <title>Genome-scale phylogeny and comparative genomics of the fungal order Sordariales.</title>
        <authorList>
            <person name="Hensen N."/>
            <person name="Bonometti L."/>
            <person name="Westerberg I."/>
            <person name="Brannstrom I.O."/>
            <person name="Guillou S."/>
            <person name="Cros-Aarteil S."/>
            <person name="Calhoun S."/>
            <person name="Haridas S."/>
            <person name="Kuo A."/>
            <person name="Mondo S."/>
            <person name="Pangilinan J."/>
            <person name="Riley R."/>
            <person name="LaButti K."/>
            <person name="Andreopoulos B."/>
            <person name="Lipzen A."/>
            <person name="Chen C."/>
            <person name="Yan M."/>
            <person name="Daum C."/>
            <person name="Ng V."/>
            <person name="Clum A."/>
            <person name="Steindorff A."/>
            <person name="Ohm R.A."/>
            <person name="Martin F."/>
            <person name="Silar P."/>
            <person name="Natvig D.O."/>
            <person name="Lalanne C."/>
            <person name="Gautier V."/>
            <person name="Ament-Velasquez S.L."/>
            <person name="Kruys A."/>
            <person name="Hutchinson M.I."/>
            <person name="Powell A.J."/>
            <person name="Barry K."/>
            <person name="Miller A.N."/>
            <person name="Grigoriev I.V."/>
            <person name="Debuchy R."/>
            <person name="Gladieux P."/>
            <person name="Hiltunen Thoren M."/>
            <person name="Johannesson H."/>
        </authorList>
    </citation>
    <scope>NUCLEOTIDE SEQUENCE [LARGE SCALE GENOMIC DNA]</scope>
    <source>
        <strain evidence="4">CBS 284.82</strain>
    </source>
</reference>
<dbReference type="PANTHER" id="PTHR15032:SF27">
    <property type="entry name" value="N-ACYL-PHOSPHATIDYLETHANOLAMINE-HYDROLYZING PHOSPHOLIPASE D"/>
    <property type="match status" value="1"/>
</dbReference>
<dbReference type="PANTHER" id="PTHR15032">
    <property type="entry name" value="N-ACYL-PHOSPHATIDYLETHANOLAMINE-HYDROLYZING PHOSPHOLIPASE D"/>
    <property type="match status" value="1"/>
</dbReference>
<gene>
    <name evidence="3" type="ORF">C8A01DRAFT_13204</name>
</gene>
<feature type="region of interest" description="Disordered" evidence="1">
    <location>
        <begin position="334"/>
        <end position="355"/>
    </location>
</feature>
<feature type="compositionally biased region" description="Pro residues" evidence="1">
    <location>
        <begin position="337"/>
        <end position="348"/>
    </location>
</feature>
<name>A0AAN6PLP0_9PEZI</name>
<dbReference type="GO" id="GO:0070291">
    <property type="term" value="P:N-acylethanolamine metabolic process"/>
    <property type="evidence" value="ECO:0007669"/>
    <property type="project" value="TreeGrafter"/>
</dbReference>
<dbReference type="InterPro" id="IPR036866">
    <property type="entry name" value="RibonucZ/Hydroxyglut_hydro"/>
</dbReference>
<dbReference type="SUPFAM" id="SSF56281">
    <property type="entry name" value="Metallo-hydrolase/oxidoreductase"/>
    <property type="match status" value="1"/>
</dbReference>
<dbReference type="InterPro" id="IPR001279">
    <property type="entry name" value="Metallo-B-lactamas"/>
</dbReference>
<evidence type="ECO:0000313" key="4">
    <source>
        <dbReference type="Proteomes" id="UP001303115"/>
    </source>
</evidence>
<dbReference type="Proteomes" id="UP001303115">
    <property type="component" value="Unassembled WGS sequence"/>
</dbReference>
<accession>A0AAN6PLP0</accession>
<dbReference type="GO" id="GO:0070292">
    <property type="term" value="P:N-acylphosphatidylethanolamine metabolic process"/>
    <property type="evidence" value="ECO:0007669"/>
    <property type="project" value="TreeGrafter"/>
</dbReference>
<dbReference type="Pfam" id="PF12706">
    <property type="entry name" value="Lactamase_B_2"/>
    <property type="match status" value="1"/>
</dbReference>
<dbReference type="AlphaFoldDB" id="A0AAN6PLP0"/>
<organism evidence="3 4">
    <name type="scientific">Parachaetomium inaequale</name>
    <dbReference type="NCBI Taxonomy" id="2588326"/>
    <lineage>
        <taxon>Eukaryota</taxon>
        <taxon>Fungi</taxon>
        <taxon>Dikarya</taxon>
        <taxon>Ascomycota</taxon>
        <taxon>Pezizomycotina</taxon>
        <taxon>Sordariomycetes</taxon>
        <taxon>Sordariomycetidae</taxon>
        <taxon>Sordariales</taxon>
        <taxon>Chaetomiaceae</taxon>
        <taxon>Parachaetomium</taxon>
    </lineage>
</organism>
<dbReference type="GO" id="GO:0070290">
    <property type="term" value="F:N-acylphosphatidylethanolamine-specific phospholipase D activity"/>
    <property type="evidence" value="ECO:0007669"/>
    <property type="project" value="TreeGrafter"/>
</dbReference>
<feature type="region of interest" description="Disordered" evidence="1">
    <location>
        <begin position="94"/>
        <end position="118"/>
    </location>
</feature>
<evidence type="ECO:0000313" key="3">
    <source>
        <dbReference type="EMBL" id="KAK4043329.1"/>
    </source>
</evidence>
<dbReference type="GO" id="GO:0005737">
    <property type="term" value="C:cytoplasm"/>
    <property type="evidence" value="ECO:0007669"/>
    <property type="project" value="TreeGrafter"/>
</dbReference>
<dbReference type="EMBL" id="MU854329">
    <property type="protein sequence ID" value="KAK4043329.1"/>
    <property type="molecule type" value="Genomic_DNA"/>
</dbReference>
<keyword evidence="4" id="KW-1185">Reference proteome</keyword>
<feature type="domain" description="Metallo-beta-lactamase" evidence="2">
    <location>
        <begin position="171"/>
        <end position="330"/>
    </location>
</feature>
<proteinExistence type="predicted"/>
<evidence type="ECO:0000256" key="1">
    <source>
        <dbReference type="SAM" id="MobiDB-lite"/>
    </source>
</evidence>
<comment type="caution">
    <text evidence="3">The sequence shown here is derived from an EMBL/GenBank/DDBJ whole genome shotgun (WGS) entry which is preliminary data.</text>
</comment>